<dbReference type="STRING" id="1121895.GCA_000378485_00821"/>
<gene>
    <name evidence="1" type="ORF">Q765_18760</name>
</gene>
<evidence type="ECO:0000313" key="1">
    <source>
        <dbReference type="EMBL" id="KGO84950.1"/>
    </source>
</evidence>
<name>A0A0A2M9H6_9FLAO</name>
<reference evidence="1 2" key="1">
    <citation type="submission" date="2013-09" db="EMBL/GenBank/DDBJ databases">
        <authorList>
            <person name="Zeng Z."/>
            <person name="Chen C."/>
        </authorList>
    </citation>
    <scope>NUCLEOTIDE SEQUENCE [LARGE SCALE GENOMIC DNA]</scope>
    <source>
        <strain evidence="1 2">WB 3.3-2</strain>
    </source>
</reference>
<dbReference type="eggNOG" id="ENOG502ZQQJ">
    <property type="taxonomic scope" value="Bacteria"/>
</dbReference>
<keyword evidence="2" id="KW-1185">Reference proteome</keyword>
<dbReference type="EMBL" id="JRLX01000030">
    <property type="protein sequence ID" value="KGO84950.1"/>
    <property type="molecule type" value="Genomic_DNA"/>
</dbReference>
<accession>A0A0A2M9H6</accession>
<dbReference type="RefSeq" id="WP_020211953.1">
    <property type="nucleotide sequence ID" value="NZ_JRLX01000030.1"/>
</dbReference>
<dbReference type="Proteomes" id="UP000030152">
    <property type="component" value="Unassembled WGS sequence"/>
</dbReference>
<comment type="caution">
    <text evidence="1">The sequence shown here is derived from an EMBL/GenBank/DDBJ whole genome shotgun (WGS) entry which is preliminary data.</text>
</comment>
<evidence type="ECO:0000313" key="2">
    <source>
        <dbReference type="Proteomes" id="UP000030152"/>
    </source>
</evidence>
<proteinExistence type="predicted"/>
<dbReference type="AlphaFoldDB" id="A0A0A2M9H6"/>
<organism evidence="1 2">
    <name type="scientific">Flavobacterium rivuli WB 3.3-2 = DSM 21788</name>
    <dbReference type="NCBI Taxonomy" id="1121895"/>
    <lineage>
        <taxon>Bacteria</taxon>
        <taxon>Pseudomonadati</taxon>
        <taxon>Bacteroidota</taxon>
        <taxon>Flavobacteriia</taxon>
        <taxon>Flavobacteriales</taxon>
        <taxon>Flavobacteriaceae</taxon>
        <taxon>Flavobacterium</taxon>
    </lineage>
</organism>
<protein>
    <submittedName>
        <fullName evidence="1">Uncharacterized protein</fullName>
    </submittedName>
</protein>
<dbReference type="OrthoDB" id="926208at2"/>
<sequence length="375" mass="42558">MNRILFAVLLASGVCFGQKIAVADLQLKLEPADTQELLYGFAEGDRVIFTIEEANGNYVSEVSVMQYPETYKYRRQNIKKEKAQEFTVNNKSVFAFRFKNDTKGKRVCNVKIMRVPKNSADKNFNTAIKWVTKQDTVWNSLTKDVVVGYDTLHVQKTRRVVLSEKKYEEIVLDKSQRVNAKTSMGETKTGIDFTLPLNYVAKDETKKVVAWAYWVGVGKESNEFWKENRKMIVEGVKGVATYFSTPLGGIAAGTLTNLVLPVNGEDVEYALVNEANNKLFLANKPCKPFDSGKGVAAYKRFTDTGMQQGKYFMALANDNYIQPIDVNVKVSAIIEHLKYKDEKYTDTTITPRYEKKIVSEPQIVTNKIPVTFDYK</sequence>